<dbReference type="InterPro" id="IPR036775">
    <property type="entry name" value="DNA_pol_Y-fam_lit_finger_sf"/>
</dbReference>
<evidence type="ECO:0000256" key="4">
    <source>
        <dbReference type="ARBA" id="ARBA00022457"/>
    </source>
</evidence>
<evidence type="ECO:0000256" key="17">
    <source>
        <dbReference type="HAMAP-Rule" id="MF_01113"/>
    </source>
</evidence>
<evidence type="ECO:0000256" key="11">
    <source>
        <dbReference type="ARBA" id="ARBA00022842"/>
    </source>
</evidence>
<dbReference type="GO" id="GO:0006261">
    <property type="term" value="P:DNA-templated DNA replication"/>
    <property type="evidence" value="ECO:0007669"/>
    <property type="project" value="UniProtKB-UniRule"/>
</dbReference>
<keyword evidence="9 17" id="KW-0479">Metal-binding</keyword>
<dbReference type="CDD" id="cd03586">
    <property type="entry name" value="PolY_Pol_IV_kappa"/>
    <property type="match status" value="1"/>
</dbReference>
<evidence type="ECO:0000256" key="12">
    <source>
        <dbReference type="ARBA" id="ARBA00022932"/>
    </source>
</evidence>
<dbReference type="EC" id="2.7.7.7" evidence="17"/>
<evidence type="ECO:0000256" key="5">
    <source>
        <dbReference type="ARBA" id="ARBA00022490"/>
    </source>
</evidence>
<evidence type="ECO:0000313" key="21">
    <source>
        <dbReference type="Proteomes" id="UP001288320"/>
    </source>
</evidence>
<dbReference type="GO" id="GO:0042276">
    <property type="term" value="P:error-prone translesion synthesis"/>
    <property type="evidence" value="ECO:0007669"/>
    <property type="project" value="TreeGrafter"/>
</dbReference>
<dbReference type="FunFam" id="3.40.1170.60:FF:000001">
    <property type="entry name" value="DNA polymerase IV"/>
    <property type="match status" value="1"/>
</dbReference>
<dbReference type="Gene3D" id="3.40.1170.60">
    <property type="match status" value="1"/>
</dbReference>
<dbReference type="EMBL" id="JAWNFV010000001">
    <property type="protein sequence ID" value="MDY5139762.1"/>
    <property type="molecule type" value="Genomic_DNA"/>
</dbReference>
<keyword evidence="8 17" id="KW-0235">DNA replication</keyword>
<dbReference type="GO" id="GO:0003684">
    <property type="term" value="F:damaged DNA binding"/>
    <property type="evidence" value="ECO:0007669"/>
    <property type="project" value="InterPro"/>
</dbReference>
<keyword evidence="10 17" id="KW-0227">DNA damage</keyword>
<feature type="site" description="Substrate discrimination" evidence="17">
    <location>
        <position position="32"/>
    </location>
</feature>
<dbReference type="InterPro" id="IPR001126">
    <property type="entry name" value="UmuC"/>
</dbReference>
<dbReference type="InterPro" id="IPR053848">
    <property type="entry name" value="IMS_HHH_1"/>
</dbReference>
<comment type="subcellular location">
    <subcellularLocation>
        <location evidence="1 17">Cytoplasm</location>
    </subcellularLocation>
</comment>
<evidence type="ECO:0000256" key="6">
    <source>
        <dbReference type="ARBA" id="ARBA00022679"/>
    </source>
</evidence>
<dbReference type="InterPro" id="IPR050116">
    <property type="entry name" value="DNA_polymerase-Y"/>
</dbReference>
<comment type="similarity">
    <text evidence="2 17">Belongs to the DNA polymerase type-Y family.</text>
</comment>
<comment type="catalytic activity">
    <reaction evidence="16 17">
        <text>DNA(n) + a 2'-deoxyribonucleoside 5'-triphosphate = DNA(n+1) + diphosphate</text>
        <dbReference type="Rhea" id="RHEA:22508"/>
        <dbReference type="Rhea" id="RHEA-COMP:17339"/>
        <dbReference type="Rhea" id="RHEA-COMP:17340"/>
        <dbReference type="ChEBI" id="CHEBI:33019"/>
        <dbReference type="ChEBI" id="CHEBI:61560"/>
        <dbReference type="ChEBI" id="CHEBI:173112"/>
        <dbReference type="EC" id="2.7.7.7"/>
    </reaction>
</comment>
<dbReference type="GO" id="GO:0000287">
    <property type="term" value="F:magnesium ion binding"/>
    <property type="evidence" value="ECO:0007669"/>
    <property type="project" value="UniProtKB-UniRule"/>
</dbReference>
<dbReference type="Gene3D" id="3.30.70.270">
    <property type="match status" value="1"/>
</dbReference>
<keyword evidence="11 17" id="KW-0460">Magnesium</keyword>
<dbReference type="FunFam" id="3.30.1490.100:FF:000004">
    <property type="entry name" value="DNA polymerase IV"/>
    <property type="match status" value="1"/>
</dbReference>
<evidence type="ECO:0000256" key="16">
    <source>
        <dbReference type="ARBA" id="ARBA00049244"/>
    </source>
</evidence>
<dbReference type="GO" id="GO:0009432">
    <property type="term" value="P:SOS response"/>
    <property type="evidence" value="ECO:0007669"/>
    <property type="project" value="TreeGrafter"/>
</dbReference>
<feature type="domain" description="UmuC" evidence="19">
    <location>
        <begin position="23"/>
        <end position="202"/>
    </location>
</feature>
<dbReference type="GO" id="GO:0005829">
    <property type="term" value="C:cytosol"/>
    <property type="evidence" value="ECO:0007669"/>
    <property type="project" value="TreeGrafter"/>
</dbReference>
<dbReference type="Pfam" id="PF11799">
    <property type="entry name" value="IMS_C"/>
    <property type="match status" value="1"/>
</dbReference>
<evidence type="ECO:0000256" key="18">
    <source>
        <dbReference type="SAM" id="MobiDB-lite"/>
    </source>
</evidence>
<keyword evidence="14 17" id="KW-0234">DNA repair</keyword>
<evidence type="ECO:0000256" key="14">
    <source>
        <dbReference type="ARBA" id="ARBA00023204"/>
    </source>
</evidence>
<dbReference type="SUPFAM" id="SSF56672">
    <property type="entry name" value="DNA/RNA polymerases"/>
    <property type="match status" value="1"/>
</dbReference>
<evidence type="ECO:0000259" key="19">
    <source>
        <dbReference type="PROSITE" id="PS50173"/>
    </source>
</evidence>
<evidence type="ECO:0000256" key="9">
    <source>
        <dbReference type="ARBA" id="ARBA00022723"/>
    </source>
</evidence>
<evidence type="ECO:0000256" key="3">
    <source>
        <dbReference type="ARBA" id="ARBA00011245"/>
    </source>
</evidence>
<dbReference type="NCBIfam" id="NF003015">
    <property type="entry name" value="PRK03858.1"/>
    <property type="match status" value="1"/>
</dbReference>
<dbReference type="InterPro" id="IPR017961">
    <property type="entry name" value="DNA_pol_Y-fam_little_finger"/>
</dbReference>
<evidence type="ECO:0000256" key="2">
    <source>
        <dbReference type="ARBA" id="ARBA00010945"/>
    </source>
</evidence>
<dbReference type="AlphaFoldDB" id="A0AAW9HJY6"/>
<dbReference type="Proteomes" id="UP001288320">
    <property type="component" value="Unassembled WGS sequence"/>
</dbReference>
<keyword evidence="7 17" id="KW-0548">Nucleotidyltransferase</keyword>
<evidence type="ECO:0000256" key="1">
    <source>
        <dbReference type="ARBA" id="ARBA00004496"/>
    </source>
</evidence>
<dbReference type="HAMAP" id="MF_01113">
    <property type="entry name" value="DNApol_IV"/>
    <property type="match status" value="1"/>
</dbReference>
<keyword evidence="5 17" id="KW-0963">Cytoplasm</keyword>
<dbReference type="NCBIfam" id="NF002882">
    <property type="entry name" value="PRK03348.1"/>
    <property type="match status" value="1"/>
</dbReference>
<dbReference type="NCBIfam" id="NF002677">
    <property type="entry name" value="PRK02406.1"/>
    <property type="match status" value="1"/>
</dbReference>
<dbReference type="GeneID" id="92813964"/>
<gene>
    <name evidence="17" type="primary">dinB</name>
    <name evidence="20" type="ORF">R6G74_00315</name>
</gene>
<evidence type="ECO:0000256" key="7">
    <source>
        <dbReference type="ARBA" id="ARBA00022695"/>
    </source>
</evidence>
<keyword evidence="12 17" id="KW-0239">DNA-directed DNA polymerase</keyword>
<dbReference type="GO" id="GO:0003887">
    <property type="term" value="F:DNA-directed DNA polymerase activity"/>
    <property type="evidence" value="ECO:0007669"/>
    <property type="project" value="UniProtKB-UniRule"/>
</dbReference>
<keyword evidence="13 17" id="KW-0238">DNA-binding</keyword>
<protein>
    <recommendedName>
        <fullName evidence="17">DNA polymerase IV</fullName>
        <shortName evidence="17">Pol IV</shortName>
        <ecNumber evidence="17">2.7.7.7</ecNumber>
    </recommendedName>
</protein>
<dbReference type="Gene3D" id="1.10.150.20">
    <property type="entry name" value="5' to 3' exonuclease, C-terminal subdomain"/>
    <property type="match status" value="1"/>
</dbReference>
<keyword evidence="6 17" id="KW-0808">Transferase</keyword>
<feature type="binding site" evidence="17">
    <location>
        <position position="120"/>
    </location>
    <ligand>
        <name>Mg(2+)</name>
        <dbReference type="ChEBI" id="CHEBI:18420"/>
    </ligand>
</feature>
<feature type="compositionally biased region" description="Gly residues" evidence="18">
    <location>
        <begin position="406"/>
        <end position="420"/>
    </location>
</feature>
<dbReference type="RefSeq" id="WP_234984518.1">
    <property type="nucleotide sequence ID" value="NZ_CAUPFC010000001.1"/>
</dbReference>
<dbReference type="GO" id="GO:0006281">
    <property type="term" value="P:DNA repair"/>
    <property type="evidence" value="ECO:0007669"/>
    <property type="project" value="UniProtKB-UniRule"/>
</dbReference>
<dbReference type="PANTHER" id="PTHR11076:SF33">
    <property type="entry name" value="DNA POLYMERASE KAPPA"/>
    <property type="match status" value="1"/>
</dbReference>
<dbReference type="InterPro" id="IPR043128">
    <property type="entry name" value="Rev_trsase/Diguanyl_cyclase"/>
</dbReference>
<dbReference type="Pfam" id="PF00817">
    <property type="entry name" value="IMS"/>
    <property type="match status" value="1"/>
</dbReference>
<dbReference type="Pfam" id="PF21999">
    <property type="entry name" value="IMS_HHH_1"/>
    <property type="match status" value="1"/>
</dbReference>
<feature type="binding site" evidence="17">
    <location>
        <position position="27"/>
    </location>
    <ligand>
        <name>Mg(2+)</name>
        <dbReference type="ChEBI" id="CHEBI:18420"/>
    </ligand>
</feature>
<organism evidence="20 21">
    <name type="scientific">Actinotignum timonense</name>
    <dbReference type="NCBI Taxonomy" id="1870995"/>
    <lineage>
        <taxon>Bacteria</taxon>
        <taxon>Bacillati</taxon>
        <taxon>Actinomycetota</taxon>
        <taxon>Actinomycetes</taxon>
        <taxon>Actinomycetales</taxon>
        <taxon>Actinomycetaceae</taxon>
        <taxon>Actinotignum</taxon>
    </lineage>
</organism>
<evidence type="ECO:0000256" key="13">
    <source>
        <dbReference type="ARBA" id="ARBA00023125"/>
    </source>
</evidence>
<proteinExistence type="inferred from homology"/>
<dbReference type="PANTHER" id="PTHR11076">
    <property type="entry name" value="DNA REPAIR POLYMERASE UMUC / TRANSFERASE FAMILY MEMBER"/>
    <property type="match status" value="1"/>
</dbReference>
<comment type="cofactor">
    <cofactor evidence="17">
        <name>Mg(2+)</name>
        <dbReference type="ChEBI" id="CHEBI:18420"/>
    </cofactor>
    <text evidence="17">Binds 2 magnesium ions per subunit.</text>
</comment>
<reference evidence="20" key="1">
    <citation type="submission" date="2023-10" db="EMBL/GenBank/DDBJ databases">
        <title>Whole Genome based description of the genera Actinobaculum and Actinotignum reveals a complex phylogenetic relationship within the species included in the genus Actinotignum.</title>
        <authorList>
            <person name="Jensen C.S."/>
            <person name="Dargis R."/>
            <person name="Kemp M."/>
            <person name="Christensen J.J."/>
        </authorList>
    </citation>
    <scope>NUCLEOTIDE SEQUENCE</scope>
    <source>
        <strain evidence="20">SLA_B245</strain>
    </source>
</reference>
<evidence type="ECO:0000313" key="20">
    <source>
        <dbReference type="EMBL" id="MDY5139762.1"/>
    </source>
</evidence>
<accession>A0AAW9HJY6</accession>
<feature type="compositionally biased region" description="Low complexity" evidence="18">
    <location>
        <begin position="432"/>
        <end position="441"/>
    </location>
</feature>
<comment type="function">
    <text evidence="15 17">Poorly processive, error-prone DNA polymerase involved in untargeted mutagenesis. Copies undamaged DNA at stalled replication forks, which arise in vivo from mismatched or misaligned primer ends. These misaligned primers can be extended by PolIV. Exhibits no 3'-5' exonuclease (proofreading) activity. May be involved in translesional synthesis, in conjunction with the beta clamp from PolIII.</text>
</comment>
<feature type="active site" evidence="17">
    <location>
        <position position="121"/>
    </location>
</feature>
<keyword evidence="4 17" id="KW-0515">Mutator protein</keyword>
<feature type="region of interest" description="Disordered" evidence="18">
    <location>
        <begin position="394"/>
        <end position="450"/>
    </location>
</feature>
<evidence type="ECO:0000256" key="8">
    <source>
        <dbReference type="ARBA" id="ARBA00022705"/>
    </source>
</evidence>
<evidence type="ECO:0000256" key="10">
    <source>
        <dbReference type="ARBA" id="ARBA00022763"/>
    </source>
</evidence>
<dbReference type="PROSITE" id="PS50173">
    <property type="entry name" value="UMUC"/>
    <property type="match status" value="1"/>
</dbReference>
<comment type="subunit">
    <text evidence="3 17">Monomer.</text>
</comment>
<name>A0AAW9HJY6_9ACTO</name>
<dbReference type="InterPro" id="IPR022880">
    <property type="entry name" value="DNApol_IV"/>
</dbReference>
<dbReference type="InterPro" id="IPR043502">
    <property type="entry name" value="DNA/RNA_pol_sf"/>
</dbReference>
<dbReference type="SUPFAM" id="SSF100879">
    <property type="entry name" value="Lesion bypass DNA polymerase (Y-family), little finger domain"/>
    <property type="match status" value="1"/>
</dbReference>
<dbReference type="Gene3D" id="3.30.1490.100">
    <property type="entry name" value="DNA polymerase, Y-family, little finger domain"/>
    <property type="match status" value="1"/>
</dbReference>
<evidence type="ECO:0000256" key="15">
    <source>
        <dbReference type="ARBA" id="ARBA00025589"/>
    </source>
</evidence>
<sequence length="450" mass="47841">MSRAPRSRAARHSWGDDDSGTPILHIDMDAFFVSVELLDHPELRGRPVAVGGQERGVVAAASYEARAFGVNSAMPVGQARRRCPNLIMLTPRLGLYRVVSEKIMAILREVTPLVEQLSVDEAFLDVGGARRLFGSPVHIGQQLRARIRAEVGVPASVGIAATKHVAKIASAHAKPDGLLLIPAAATLEFLHDLPAGALWGVGGRTEERLRLHGIETVGDVAAAGPDQLRRLLGTVAGDHLFQLASGVDPRPVTPSREEKSIGREETFFDPLADREELHRILLFQAHDTAARLRAKGLVGRTVAIKVRFPDFTTITRSATLPQATQVAAEIYERARELLDGVEMTAAGLRLLGLRVENLSEQGGYQQLAFDDDPRRGEAESAMDAVRSRFGAGALGPASLLQSPGTVRGGGAERAGTGHNGGAERTGTERDGAAPGSSAPGGRTVRETGVS</sequence>
<comment type="caution">
    <text evidence="20">The sequence shown here is derived from an EMBL/GenBank/DDBJ whole genome shotgun (WGS) entry which is preliminary data.</text>
</comment>